<organism evidence="2 3">
    <name type="scientific">Azospirillum argentinense</name>
    <dbReference type="NCBI Taxonomy" id="2970906"/>
    <lineage>
        <taxon>Bacteria</taxon>
        <taxon>Pseudomonadati</taxon>
        <taxon>Pseudomonadota</taxon>
        <taxon>Alphaproteobacteria</taxon>
        <taxon>Rhodospirillales</taxon>
        <taxon>Azospirillaceae</taxon>
        <taxon>Azospirillum</taxon>
    </lineage>
</organism>
<dbReference type="EMBL" id="VEWN01000013">
    <property type="protein sequence ID" value="KAA1053783.1"/>
    <property type="molecule type" value="Genomic_DNA"/>
</dbReference>
<gene>
    <name evidence="2" type="ORF">FH063_002365</name>
</gene>
<reference evidence="2 3" key="1">
    <citation type="submission" date="2019-07" db="EMBL/GenBank/DDBJ databases">
        <title>Genome sequencing of the stress-tolerant strain Azospirillum brasilense Az19.</title>
        <authorList>
            <person name="Maroniche G.A."/>
            <person name="Garcia J.E."/>
            <person name="Pagnussat L."/>
            <person name="Amenta M."/>
            <person name="Creus C.M."/>
        </authorList>
    </citation>
    <scope>NUCLEOTIDE SEQUENCE [LARGE SCALE GENOMIC DNA]</scope>
    <source>
        <strain evidence="2 3">Az19</strain>
    </source>
</reference>
<name>A0A5B0KPV9_9PROT</name>
<evidence type="ECO:0000313" key="2">
    <source>
        <dbReference type="EMBL" id="KAA1053783.1"/>
    </source>
</evidence>
<feature type="domain" description="Phosphoadenosine phosphosulphate reductase" evidence="1">
    <location>
        <begin position="30"/>
        <end position="214"/>
    </location>
</feature>
<dbReference type="Pfam" id="PF01507">
    <property type="entry name" value="PAPS_reduct"/>
    <property type="match status" value="1"/>
</dbReference>
<dbReference type="Proteomes" id="UP000325333">
    <property type="component" value="Unassembled WGS sequence"/>
</dbReference>
<dbReference type="AlphaFoldDB" id="A0A5B0KPV9"/>
<dbReference type="InterPro" id="IPR002500">
    <property type="entry name" value="PAPS_reduct_dom"/>
</dbReference>
<evidence type="ECO:0000259" key="1">
    <source>
        <dbReference type="Pfam" id="PF01507"/>
    </source>
</evidence>
<proteinExistence type="predicted"/>
<evidence type="ECO:0000313" key="3">
    <source>
        <dbReference type="Proteomes" id="UP000325333"/>
    </source>
</evidence>
<dbReference type="RefSeq" id="WP_149650906.1">
    <property type="nucleotide sequence ID" value="NZ_VEWN01000013.1"/>
</dbReference>
<protein>
    <recommendedName>
        <fullName evidence="1">Phosphoadenosine phosphosulphate reductase domain-containing protein</fullName>
    </recommendedName>
</protein>
<dbReference type="Gene3D" id="3.40.50.620">
    <property type="entry name" value="HUPs"/>
    <property type="match status" value="1"/>
</dbReference>
<comment type="caution">
    <text evidence="2">The sequence shown here is derived from an EMBL/GenBank/DDBJ whole genome shotgun (WGS) entry which is preliminary data.</text>
</comment>
<accession>A0A5B0KPV9</accession>
<dbReference type="GO" id="GO:0003824">
    <property type="term" value="F:catalytic activity"/>
    <property type="evidence" value="ECO:0007669"/>
    <property type="project" value="InterPro"/>
</dbReference>
<dbReference type="InterPro" id="IPR014729">
    <property type="entry name" value="Rossmann-like_a/b/a_fold"/>
</dbReference>
<sequence>MNAICRPTAASTLLDLPNVIAEALVTGAALALSISGGKDSQAMLNLLTRHPQRSLWSGKMLVLHADLGRMEWRETAATVERQAHDAGLELVVVSRPKGDLLERMKSEMRRTAPEGKPFWPTATKRYCTAEAKRDQLVKVHRRLGGVVIAAQGIRAEESPRRAKAQVVTVERRATSKRIRDLSPAEALAERKPEERLVLNWLPIFGVLIADVWAACDTSVFELEQRRALYRAYRETGDAALLAAALDGWTAHAAYVFGSSRLSCALCVLASRQDLETGAIHNPALFAELLAMERESGFSFQPNLRLAGLTAR</sequence>
<dbReference type="SUPFAM" id="SSF52402">
    <property type="entry name" value="Adenine nucleotide alpha hydrolases-like"/>
    <property type="match status" value="1"/>
</dbReference>